<gene>
    <name evidence="4" type="ORF">FCE95_08020</name>
</gene>
<evidence type="ECO:0000259" key="3">
    <source>
        <dbReference type="Pfam" id="PF20434"/>
    </source>
</evidence>
<dbReference type="Gene3D" id="3.40.50.1820">
    <property type="entry name" value="alpha/beta hydrolase"/>
    <property type="match status" value="1"/>
</dbReference>
<name>A0A4U5JNJ1_9GAMM</name>
<dbReference type="EMBL" id="SZUA01000002">
    <property type="protein sequence ID" value="TKR30081.1"/>
    <property type="molecule type" value="Genomic_DNA"/>
</dbReference>
<feature type="signal peptide" evidence="2">
    <location>
        <begin position="1"/>
        <end position="24"/>
    </location>
</feature>
<protein>
    <submittedName>
        <fullName evidence="4">Alpha/beta hydrolase</fullName>
    </submittedName>
</protein>
<dbReference type="InterPro" id="IPR029058">
    <property type="entry name" value="AB_hydrolase_fold"/>
</dbReference>
<keyword evidence="1 4" id="KW-0378">Hydrolase</keyword>
<keyword evidence="5" id="KW-1185">Reference proteome</keyword>
<dbReference type="OrthoDB" id="9771666at2"/>
<feature type="chain" id="PRO_5020580267" evidence="2">
    <location>
        <begin position="25"/>
        <end position="294"/>
    </location>
</feature>
<sequence>MKRQRSIIAIALLLLAAAAPMPEARSAAASGEDAGAQALPAGTRAIRDVAYGPDPRQRFDVYLPPAARRAPAILLVHGGSWNFGDKDHPGLIPNKAGYWLPKGYALISVNYRMLPDTPPREQAQDVARALAAVQDRAAAWGVDRDRIALMGHSAGAHLVAVLAASPEWLREAGAAPPRGAVLLDSAAYDVERLMKGPHPRLYDRAFGADAAAWRAVSPYALLTRRSLPMLAVCSTRHVMASCAQARAFERKAAGLGVRVETLPQDLSHMQVNRTLGEASAYTEKIAAFLRSLGV</sequence>
<dbReference type="AlphaFoldDB" id="A0A4U5JNJ1"/>
<proteinExistence type="predicted"/>
<dbReference type="Pfam" id="PF20434">
    <property type="entry name" value="BD-FAE"/>
    <property type="match status" value="1"/>
</dbReference>
<evidence type="ECO:0000313" key="4">
    <source>
        <dbReference type="EMBL" id="TKR30081.1"/>
    </source>
</evidence>
<dbReference type="RefSeq" id="WP_137266510.1">
    <property type="nucleotide sequence ID" value="NZ_SZUA01000002.1"/>
</dbReference>
<dbReference type="GO" id="GO:0016787">
    <property type="term" value="F:hydrolase activity"/>
    <property type="evidence" value="ECO:0007669"/>
    <property type="project" value="UniProtKB-KW"/>
</dbReference>
<dbReference type="PANTHER" id="PTHR48081">
    <property type="entry name" value="AB HYDROLASE SUPERFAMILY PROTEIN C4A8.06C"/>
    <property type="match status" value="1"/>
</dbReference>
<dbReference type="SUPFAM" id="SSF53474">
    <property type="entry name" value="alpha/beta-Hydrolases"/>
    <property type="match status" value="1"/>
</dbReference>
<reference evidence="4 5" key="1">
    <citation type="submission" date="2019-04" db="EMBL/GenBank/DDBJ databases">
        <title>Reference strain of H23.</title>
        <authorList>
            <person name="Luo X."/>
        </authorList>
    </citation>
    <scope>NUCLEOTIDE SEQUENCE [LARGE SCALE GENOMIC DNA]</scope>
    <source>
        <strain evidence="4 5">H23</strain>
    </source>
</reference>
<comment type="caution">
    <text evidence="4">The sequence shown here is derived from an EMBL/GenBank/DDBJ whole genome shotgun (WGS) entry which is preliminary data.</text>
</comment>
<organism evidence="4 5">
    <name type="scientific">Luteimonas gilva</name>
    <dbReference type="NCBI Taxonomy" id="2572684"/>
    <lineage>
        <taxon>Bacteria</taxon>
        <taxon>Pseudomonadati</taxon>
        <taxon>Pseudomonadota</taxon>
        <taxon>Gammaproteobacteria</taxon>
        <taxon>Lysobacterales</taxon>
        <taxon>Lysobacteraceae</taxon>
        <taxon>Luteimonas</taxon>
    </lineage>
</organism>
<evidence type="ECO:0000313" key="5">
    <source>
        <dbReference type="Proteomes" id="UP000308707"/>
    </source>
</evidence>
<accession>A0A4U5JNJ1</accession>
<keyword evidence="2" id="KW-0732">Signal</keyword>
<dbReference type="Proteomes" id="UP000308707">
    <property type="component" value="Unassembled WGS sequence"/>
</dbReference>
<feature type="domain" description="BD-FAE-like" evidence="3">
    <location>
        <begin position="60"/>
        <end position="165"/>
    </location>
</feature>
<evidence type="ECO:0000256" key="1">
    <source>
        <dbReference type="ARBA" id="ARBA00022801"/>
    </source>
</evidence>
<evidence type="ECO:0000256" key="2">
    <source>
        <dbReference type="SAM" id="SignalP"/>
    </source>
</evidence>
<dbReference type="PANTHER" id="PTHR48081:SF33">
    <property type="entry name" value="KYNURENINE FORMAMIDASE"/>
    <property type="match status" value="1"/>
</dbReference>
<dbReference type="InterPro" id="IPR049492">
    <property type="entry name" value="BD-FAE-like_dom"/>
</dbReference>
<dbReference type="InterPro" id="IPR050300">
    <property type="entry name" value="GDXG_lipolytic_enzyme"/>
</dbReference>